<geneLocation type="mitochondrion" evidence="1"/>
<keyword evidence="1" id="KW-0496">Mitochondrion</keyword>
<organism evidence="1">
    <name type="scientific">Jakoba bahamiensis</name>
    <dbReference type="NCBI Taxonomy" id="221721"/>
    <lineage>
        <taxon>Eukaryota</taxon>
        <taxon>Discoba</taxon>
        <taxon>Jakobida</taxon>
        <taxon>Histionina</taxon>
        <taxon>Jakobidae</taxon>
        <taxon>Jakoba</taxon>
    </lineage>
</organism>
<dbReference type="RefSeq" id="YP_007890636.1">
    <property type="nucleotide sequence ID" value="NC_021126.1"/>
</dbReference>
<accession>M4QD66</accession>
<dbReference type="GeneID" id="15333041"/>
<proteinExistence type="predicted"/>
<dbReference type="EMBL" id="KC353354">
    <property type="protein sequence ID" value="AGH24130.1"/>
    <property type="molecule type" value="Genomic_DNA"/>
</dbReference>
<protein>
    <submittedName>
        <fullName evidence="1">Uncharacterized protein</fullName>
    </submittedName>
</protein>
<reference evidence="1" key="1">
    <citation type="journal article" date="2006" name="RNA">
        <title>Hybrid E. coli--Mitochondrial ribonuclease P RNAs are catalytically active.</title>
        <authorList>
            <person name="Seif E."/>
            <person name="Cadieux A."/>
            <person name="Lang B.F."/>
        </authorList>
    </citation>
    <scope>NUCLEOTIDE SEQUENCE</scope>
    <source>
        <strain evidence="1">ATCC 50695</strain>
    </source>
</reference>
<sequence length="49" mass="5733">MAYFIFIEEILNLYTYKCICFGFKIRGIVLSKANSRDILYNDDSVFNIG</sequence>
<dbReference type="AlphaFoldDB" id="M4QD66"/>
<reference evidence="1" key="2">
    <citation type="journal article" date="2013" name="Genome Biol. Evol.">
        <title>Strikingly bacteria-like and gene-rich mitochondrial genomes throughout jakobid protists.</title>
        <authorList>
            <person name="Burger G."/>
            <person name="Gray M.W."/>
            <person name="Forget L."/>
            <person name="Lang B.F."/>
        </authorList>
    </citation>
    <scope>NUCLEOTIDE SEQUENCE</scope>
    <source>
        <strain evidence="1">ATCC 50695</strain>
    </source>
</reference>
<gene>
    <name evidence="1" type="primary">orf49</name>
</gene>
<name>M4QD66_9EUKA</name>
<evidence type="ECO:0000313" key="1">
    <source>
        <dbReference type="EMBL" id="AGH24130.1"/>
    </source>
</evidence>